<protein>
    <submittedName>
        <fullName evidence="1">Uncharacterized protein</fullName>
    </submittedName>
</protein>
<sequence length="122" mass="13618">MEIPVYSTKWDKINAVTTFLMSGPSCGWLFLVGSGGDGKSMATNEAITLWRRSMGEDVEDITSDIIYLPCHNDGAAHKMVLMKKNSTIVKTIVHVVCWTEGWEFMAKEWGASVARFQRGNEV</sequence>
<proteinExistence type="predicted"/>
<evidence type="ECO:0000313" key="1">
    <source>
        <dbReference type="EMBL" id="QHT14415.1"/>
    </source>
</evidence>
<dbReference type="EMBL" id="MN739582">
    <property type="protein sequence ID" value="QHT14415.1"/>
    <property type="molecule type" value="Genomic_DNA"/>
</dbReference>
<reference evidence="1" key="1">
    <citation type="journal article" date="2020" name="Nature">
        <title>Giant virus diversity and host interactions through global metagenomics.</title>
        <authorList>
            <person name="Schulz F."/>
            <person name="Roux S."/>
            <person name="Paez-Espino D."/>
            <person name="Jungbluth S."/>
            <person name="Walsh D.A."/>
            <person name="Denef V.J."/>
            <person name="McMahon K.D."/>
            <person name="Konstantinidis K.T."/>
            <person name="Eloe-Fadrosh E.A."/>
            <person name="Kyrpides N.C."/>
            <person name="Woyke T."/>
        </authorList>
    </citation>
    <scope>NUCLEOTIDE SEQUENCE</scope>
    <source>
        <strain evidence="1">GVMAG-M-3300023174-137</strain>
    </source>
</reference>
<organism evidence="1">
    <name type="scientific">viral metagenome</name>
    <dbReference type="NCBI Taxonomy" id="1070528"/>
    <lineage>
        <taxon>unclassified sequences</taxon>
        <taxon>metagenomes</taxon>
        <taxon>organismal metagenomes</taxon>
    </lineage>
</organism>
<dbReference type="AlphaFoldDB" id="A0A6C0DFQ2"/>
<name>A0A6C0DFQ2_9ZZZZ</name>
<accession>A0A6C0DFQ2</accession>